<dbReference type="EMBL" id="UYRV01029527">
    <property type="protein sequence ID" value="VDK83671.1"/>
    <property type="molecule type" value="Genomic_DNA"/>
</dbReference>
<sequence>MATEVKTDVAKRKKRTVSEREKKKSAAKAETKEEEGTTRDIKTVQKKKPDEYDYDSSDEEVSSLNFNSFLINGLSS</sequence>
<feature type="region of interest" description="Disordered" evidence="1">
    <location>
        <begin position="1"/>
        <end position="58"/>
    </location>
</feature>
<accession>A0A3P6V150</accession>
<evidence type="ECO:0000313" key="3">
    <source>
        <dbReference type="Proteomes" id="UP000271889"/>
    </source>
</evidence>
<dbReference type="Proteomes" id="UP000271889">
    <property type="component" value="Unassembled WGS sequence"/>
</dbReference>
<gene>
    <name evidence="2" type="ORF">CGOC_LOCUS8169</name>
</gene>
<organism evidence="2 3">
    <name type="scientific">Cylicostephanus goldi</name>
    <name type="common">Nematode worm</name>
    <dbReference type="NCBI Taxonomy" id="71465"/>
    <lineage>
        <taxon>Eukaryota</taxon>
        <taxon>Metazoa</taxon>
        <taxon>Ecdysozoa</taxon>
        <taxon>Nematoda</taxon>
        <taxon>Chromadorea</taxon>
        <taxon>Rhabditida</taxon>
        <taxon>Rhabditina</taxon>
        <taxon>Rhabditomorpha</taxon>
        <taxon>Strongyloidea</taxon>
        <taxon>Strongylidae</taxon>
        <taxon>Cylicostephanus</taxon>
    </lineage>
</organism>
<name>A0A3P6V150_CYLGO</name>
<reference evidence="2 3" key="1">
    <citation type="submission" date="2018-11" db="EMBL/GenBank/DDBJ databases">
        <authorList>
            <consortium name="Pathogen Informatics"/>
        </authorList>
    </citation>
    <scope>NUCLEOTIDE SEQUENCE [LARGE SCALE GENOMIC DNA]</scope>
</reference>
<evidence type="ECO:0000256" key="1">
    <source>
        <dbReference type="SAM" id="MobiDB-lite"/>
    </source>
</evidence>
<protein>
    <submittedName>
        <fullName evidence="2">Uncharacterized protein</fullName>
    </submittedName>
</protein>
<dbReference type="AlphaFoldDB" id="A0A3P6V150"/>
<proteinExistence type="predicted"/>
<evidence type="ECO:0000313" key="2">
    <source>
        <dbReference type="EMBL" id="VDK83671.1"/>
    </source>
</evidence>
<feature type="compositionally biased region" description="Basic and acidic residues" evidence="1">
    <location>
        <begin position="1"/>
        <end position="51"/>
    </location>
</feature>
<keyword evidence="3" id="KW-1185">Reference proteome</keyword>